<dbReference type="Proteomes" id="UP000480178">
    <property type="component" value="Chromosome"/>
</dbReference>
<dbReference type="AlphaFoldDB" id="A0A6C0GSR0"/>
<organism evidence="2 3">
    <name type="scientific">Rhodocytophaga rosea</name>
    <dbReference type="NCBI Taxonomy" id="2704465"/>
    <lineage>
        <taxon>Bacteria</taxon>
        <taxon>Pseudomonadati</taxon>
        <taxon>Bacteroidota</taxon>
        <taxon>Cytophagia</taxon>
        <taxon>Cytophagales</taxon>
        <taxon>Rhodocytophagaceae</taxon>
        <taxon>Rhodocytophaga</taxon>
    </lineage>
</organism>
<evidence type="ECO:0000313" key="3">
    <source>
        <dbReference type="Proteomes" id="UP000480178"/>
    </source>
</evidence>
<evidence type="ECO:0000256" key="1">
    <source>
        <dbReference type="SAM" id="SignalP"/>
    </source>
</evidence>
<evidence type="ECO:0000313" key="2">
    <source>
        <dbReference type="EMBL" id="QHT71046.1"/>
    </source>
</evidence>
<dbReference type="RefSeq" id="WP_162446989.1">
    <property type="nucleotide sequence ID" value="NZ_CP048222.1"/>
</dbReference>
<keyword evidence="3" id="KW-1185">Reference proteome</keyword>
<accession>A0A6C0GSR0</accession>
<feature type="chain" id="PRO_5025454381" evidence="1">
    <location>
        <begin position="22"/>
        <end position="136"/>
    </location>
</feature>
<dbReference type="EMBL" id="CP048222">
    <property type="protein sequence ID" value="QHT71046.1"/>
    <property type="molecule type" value="Genomic_DNA"/>
</dbReference>
<proteinExistence type="predicted"/>
<keyword evidence="1" id="KW-0732">Signal</keyword>
<dbReference type="KEGG" id="rhoz:GXP67_32540"/>
<name>A0A6C0GSR0_9BACT</name>
<gene>
    <name evidence="2" type="ORF">GXP67_32540</name>
</gene>
<protein>
    <submittedName>
        <fullName evidence="2">Uncharacterized protein</fullName>
    </submittedName>
</protein>
<feature type="signal peptide" evidence="1">
    <location>
        <begin position="1"/>
        <end position="21"/>
    </location>
</feature>
<reference evidence="2 3" key="1">
    <citation type="submission" date="2020-01" db="EMBL/GenBank/DDBJ databases">
        <authorList>
            <person name="Kim M.K."/>
        </authorList>
    </citation>
    <scope>NUCLEOTIDE SEQUENCE [LARGE SCALE GENOMIC DNA]</scope>
    <source>
        <strain evidence="2 3">172606-1</strain>
    </source>
</reference>
<sequence length="136" mass="15858">MVRFFLFLCILLLSGYSQIFAHTAKESAFYSQTDNLTASEQVNSGIIQTDQTFVTKPSTSGTQQKPVTQFADIEVEEDESLSSRKYTEISYYVTSIFYARILEYFFRNLNKGFLFRKHISNISPLRWHLVIQVFRI</sequence>